<gene>
    <name evidence="2" type="ORF">KEK_21295</name>
</gene>
<dbReference type="eggNOG" id="ENOG5031SK6">
    <property type="taxonomic scope" value="Bacteria"/>
</dbReference>
<organism evidence="2 3">
    <name type="scientific">Mycolicibacterium thermoresistibile (strain ATCC 19527 / DSM 44167 / CIP 105390 / JCM 6362 / NCTC 10409 / 316)</name>
    <name type="common">Mycobacterium thermoresistibile</name>
    <dbReference type="NCBI Taxonomy" id="1078020"/>
    <lineage>
        <taxon>Bacteria</taxon>
        <taxon>Bacillati</taxon>
        <taxon>Actinomycetota</taxon>
        <taxon>Actinomycetes</taxon>
        <taxon>Mycobacteriales</taxon>
        <taxon>Mycobacteriaceae</taxon>
        <taxon>Mycolicibacterium</taxon>
    </lineage>
</organism>
<name>G7CML2_MYCT3</name>
<dbReference type="EMBL" id="AGVE01000053">
    <property type="protein sequence ID" value="EHI10715.1"/>
    <property type="molecule type" value="Genomic_DNA"/>
</dbReference>
<evidence type="ECO:0000313" key="2">
    <source>
        <dbReference type="EMBL" id="EHI10715.1"/>
    </source>
</evidence>
<sequence>GRPPITGGVGDAPAATGTGPHQAPAVEPPPPAPAEAPAPPRSWLPRGEIPVLRPWTTDEPGRVGDPRLGLAGLVLIPLAGAYLGYRQARAAQSAERLRGPVVVRR</sequence>
<protein>
    <submittedName>
        <fullName evidence="2">Uncharacterized protein</fullName>
    </submittedName>
</protein>
<dbReference type="PATRIC" id="fig|1078020.3.peg.4207"/>
<feature type="non-terminal residue" evidence="2">
    <location>
        <position position="1"/>
    </location>
</feature>
<proteinExistence type="predicted"/>
<accession>G7CML2</accession>
<keyword evidence="3" id="KW-1185">Reference proteome</keyword>
<evidence type="ECO:0000313" key="3">
    <source>
        <dbReference type="Proteomes" id="UP000004915"/>
    </source>
</evidence>
<feature type="region of interest" description="Disordered" evidence="1">
    <location>
        <begin position="1"/>
        <end position="46"/>
    </location>
</feature>
<evidence type="ECO:0000256" key="1">
    <source>
        <dbReference type="SAM" id="MobiDB-lite"/>
    </source>
</evidence>
<dbReference type="AlphaFoldDB" id="G7CML2"/>
<reference evidence="2 3" key="1">
    <citation type="submission" date="2011-11" db="EMBL/GenBank/DDBJ databases">
        <authorList>
            <consortium name="Tuberculosis Structural Genomics Consortium"/>
            <person name="Ioerger T.R."/>
        </authorList>
    </citation>
    <scope>NUCLEOTIDE SEQUENCE [LARGE SCALE GENOMIC DNA]</scope>
    <source>
        <strain evidence="3">ATCC 19527 / DSM 44167 / CIP 105390 / JCM 6362 / NCTC 10409 / 316</strain>
    </source>
</reference>
<dbReference type="Proteomes" id="UP000004915">
    <property type="component" value="Unassembled WGS sequence"/>
</dbReference>
<comment type="caution">
    <text evidence="2">The sequence shown here is derived from an EMBL/GenBank/DDBJ whole genome shotgun (WGS) entry which is preliminary data.</text>
</comment>
<feature type="compositionally biased region" description="Pro residues" evidence="1">
    <location>
        <begin position="26"/>
        <end position="42"/>
    </location>
</feature>